<accession>A0ACA9N811</accession>
<reference evidence="1" key="1">
    <citation type="submission" date="2021-06" db="EMBL/GenBank/DDBJ databases">
        <authorList>
            <person name="Kallberg Y."/>
            <person name="Tangrot J."/>
            <person name="Rosling A."/>
        </authorList>
    </citation>
    <scope>NUCLEOTIDE SEQUENCE</scope>
    <source>
        <strain evidence="1">IL203A</strain>
    </source>
</reference>
<feature type="non-terminal residue" evidence="1">
    <location>
        <position position="361"/>
    </location>
</feature>
<organism evidence="1 2">
    <name type="scientific">Dentiscutata heterogama</name>
    <dbReference type="NCBI Taxonomy" id="1316150"/>
    <lineage>
        <taxon>Eukaryota</taxon>
        <taxon>Fungi</taxon>
        <taxon>Fungi incertae sedis</taxon>
        <taxon>Mucoromycota</taxon>
        <taxon>Glomeromycotina</taxon>
        <taxon>Glomeromycetes</taxon>
        <taxon>Diversisporales</taxon>
        <taxon>Gigasporaceae</taxon>
        <taxon>Dentiscutata</taxon>
    </lineage>
</organism>
<gene>
    <name evidence="1" type="ORF">DHETER_LOCUS8566</name>
</gene>
<proteinExistence type="predicted"/>
<comment type="caution">
    <text evidence="1">The sequence shown here is derived from an EMBL/GenBank/DDBJ whole genome shotgun (WGS) entry which is preliminary data.</text>
</comment>
<name>A0ACA9N811_9GLOM</name>
<evidence type="ECO:0000313" key="2">
    <source>
        <dbReference type="Proteomes" id="UP000789702"/>
    </source>
</evidence>
<keyword evidence="2" id="KW-1185">Reference proteome</keyword>
<sequence>MFVYTENTTLYNPSGRIEFMSELVSDKIYYYGGHIIGANDLNDFFYIDLTQPFSGFSPPYQFIKNLDIRGGAISVSHTNKIYVFGGFDNNGTPPIDLFINQSLTTDPVTIYIQDTISTPSSRKWHASVIDHTNEKIYVWGGIQNLSTVYTNYRFVQDDRTMYIFDISQYVWTSNPMPNQPNGRQLHTATLMPDGWIIMISGAFSSDVGQYYSNILIKAFLFAMFELDVYDTKTSQWINITATKNGYIPSIISHSATLLPDNQNILIYGSSDAAGYSGLAVLNTSNYVWTVILPTGNIPSIISNGHKATLYFDIIIFAFGQYTLNNKHYLMNSEIRILNISNGQYRWVENAKKILDEQIEQN</sequence>
<evidence type="ECO:0000313" key="1">
    <source>
        <dbReference type="EMBL" id="CAG8635028.1"/>
    </source>
</evidence>
<protein>
    <submittedName>
        <fullName evidence="1">11483_t:CDS:1</fullName>
    </submittedName>
</protein>
<dbReference type="EMBL" id="CAJVPU010013771">
    <property type="protein sequence ID" value="CAG8635028.1"/>
    <property type="molecule type" value="Genomic_DNA"/>
</dbReference>
<dbReference type="Proteomes" id="UP000789702">
    <property type="component" value="Unassembled WGS sequence"/>
</dbReference>